<evidence type="ECO:0000256" key="4">
    <source>
        <dbReference type="ARBA" id="ARBA00023136"/>
    </source>
</evidence>
<gene>
    <name evidence="6" type="ORF">LL252_01755</name>
</gene>
<accession>A0A9Q3UK23</accession>
<dbReference type="GO" id="GO:0016740">
    <property type="term" value="F:transferase activity"/>
    <property type="evidence" value="ECO:0007669"/>
    <property type="project" value="UniProtKB-ARBA"/>
</dbReference>
<keyword evidence="3 5" id="KW-1133">Transmembrane helix</keyword>
<evidence type="ECO:0000256" key="3">
    <source>
        <dbReference type="ARBA" id="ARBA00022989"/>
    </source>
</evidence>
<dbReference type="RefSeq" id="WP_228232485.1">
    <property type="nucleotide sequence ID" value="NZ_JAJGNA010000001.1"/>
</dbReference>
<dbReference type="GO" id="GO:0012505">
    <property type="term" value="C:endomembrane system"/>
    <property type="evidence" value="ECO:0007669"/>
    <property type="project" value="UniProtKB-SubCell"/>
</dbReference>
<dbReference type="PANTHER" id="PTHR12714:SF24">
    <property type="entry name" value="SLR1182 PROTEIN"/>
    <property type="match status" value="1"/>
</dbReference>
<dbReference type="AlphaFoldDB" id="A0A9Q3UK23"/>
<evidence type="ECO:0000313" key="7">
    <source>
        <dbReference type="Proteomes" id="UP001108027"/>
    </source>
</evidence>
<dbReference type="EMBL" id="JAJGNA010000001">
    <property type="protein sequence ID" value="MCC4307283.1"/>
    <property type="molecule type" value="Genomic_DNA"/>
</dbReference>
<comment type="subcellular location">
    <subcellularLocation>
        <location evidence="1">Endomembrane system</location>
        <topology evidence="1">Multi-pass membrane protein</topology>
    </subcellularLocation>
</comment>
<organism evidence="6 7">
    <name type="scientific">Alloalcanivorax marinus</name>
    <dbReference type="NCBI Taxonomy" id="1177169"/>
    <lineage>
        <taxon>Bacteria</taxon>
        <taxon>Pseudomonadati</taxon>
        <taxon>Pseudomonadota</taxon>
        <taxon>Gammaproteobacteria</taxon>
        <taxon>Oceanospirillales</taxon>
        <taxon>Alcanivoracaceae</taxon>
        <taxon>Alloalcanivorax</taxon>
    </lineage>
</organism>
<name>A0A9Q3UK23_9GAMM</name>
<keyword evidence="2 5" id="KW-0812">Transmembrane</keyword>
<sequence length="157" mass="17444">MSEQPDPAHPEVRMPPPLLHLGGLLIGHGLDRALGWTLPDFAGRQTLATVLAVAGALLVVTALLQLARHRTTVMPHRAARVLVTGGVFRLSRNPIYLSFALLHLACALSLASPGQLLMLLAVLWVMQTHVIAAEEAFHARRFGDQWRTYRQRVRRWL</sequence>
<protein>
    <submittedName>
        <fullName evidence="6">Isoprenylcysteine carboxylmethyltransferase family protein</fullName>
    </submittedName>
</protein>
<proteinExistence type="predicted"/>
<dbReference type="PANTHER" id="PTHR12714">
    <property type="entry name" value="PROTEIN-S ISOPRENYLCYSTEINE O-METHYLTRANSFERASE"/>
    <property type="match status" value="1"/>
</dbReference>
<evidence type="ECO:0000256" key="2">
    <source>
        <dbReference type="ARBA" id="ARBA00022692"/>
    </source>
</evidence>
<feature type="transmembrane region" description="Helical" evidence="5">
    <location>
        <begin position="46"/>
        <end position="67"/>
    </location>
</feature>
<dbReference type="Pfam" id="PF04191">
    <property type="entry name" value="PEMT"/>
    <property type="match status" value="1"/>
</dbReference>
<dbReference type="InterPro" id="IPR007318">
    <property type="entry name" value="Phopholipid_MeTrfase"/>
</dbReference>
<dbReference type="Gene3D" id="1.20.120.1630">
    <property type="match status" value="1"/>
</dbReference>
<keyword evidence="7" id="KW-1185">Reference proteome</keyword>
<evidence type="ECO:0000313" key="6">
    <source>
        <dbReference type="EMBL" id="MCC4307283.1"/>
    </source>
</evidence>
<feature type="transmembrane region" description="Helical" evidence="5">
    <location>
        <begin position="95"/>
        <end position="111"/>
    </location>
</feature>
<comment type="caution">
    <text evidence="6">The sequence shown here is derived from an EMBL/GenBank/DDBJ whole genome shotgun (WGS) entry which is preliminary data.</text>
</comment>
<evidence type="ECO:0000256" key="1">
    <source>
        <dbReference type="ARBA" id="ARBA00004127"/>
    </source>
</evidence>
<evidence type="ECO:0000256" key="5">
    <source>
        <dbReference type="SAM" id="Phobius"/>
    </source>
</evidence>
<dbReference type="Proteomes" id="UP001108027">
    <property type="component" value="Unassembled WGS sequence"/>
</dbReference>
<keyword evidence="4 5" id="KW-0472">Membrane</keyword>
<reference evidence="6" key="1">
    <citation type="submission" date="2021-10" db="EMBL/GenBank/DDBJ databases">
        <title>The diversity and Nitrogen Metabolism of Culturable Nitrate-Utilizing Bacteria Within the Oxygen Minimum Zone of the Changjiang (Yangtze River)Estuary.</title>
        <authorList>
            <person name="Zhang D."/>
            <person name="Zheng J."/>
            <person name="Liu S."/>
            <person name="He W."/>
        </authorList>
    </citation>
    <scope>NUCLEOTIDE SEQUENCE</scope>
    <source>
        <strain evidence="6">FXH-223</strain>
    </source>
</reference>